<dbReference type="EMBL" id="UINC01065175">
    <property type="protein sequence ID" value="SVB94555.1"/>
    <property type="molecule type" value="Genomic_DNA"/>
</dbReference>
<sequence length="214" mass="23909">VGTLFLISSCNQKSEEADMQEEKLRIPVMVDVINAQEYEIIVTGIGKIDSRQRATIIFESQGQLEKIHKNVGDEISKEDVIAEINSTIYKSAFQLAEASFKKAESDLEDARTLLNKNAISNDEFNQLHLSFISTKSNYTQARERYDKCSLTAPFDGTIVDMNLNPGEYIAPSQTVLPPVILADMDHLIIEVSVSEKDISKIQVGQDVLVHVKAY</sequence>
<reference evidence="2" key="1">
    <citation type="submission" date="2018-05" db="EMBL/GenBank/DDBJ databases">
        <authorList>
            <person name="Lanie J.A."/>
            <person name="Ng W.-L."/>
            <person name="Kazmierczak K.M."/>
            <person name="Andrzejewski T.M."/>
            <person name="Davidsen T.M."/>
            <person name="Wayne K.J."/>
            <person name="Tettelin H."/>
            <person name="Glass J.I."/>
            <person name="Rusch D."/>
            <person name="Podicherti R."/>
            <person name="Tsui H.-C.T."/>
            <person name="Winkler M.E."/>
        </authorList>
    </citation>
    <scope>NUCLEOTIDE SEQUENCE</scope>
</reference>
<proteinExistence type="predicted"/>
<name>A0A382I570_9ZZZZ</name>
<accession>A0A382I570</accession>
<dbReference type="Gene3D" id="2.40.30.170">
    <property type="match status" value="1"/>
</dbReference>
<dbReference type="Pfam" id="PF25973">
    <property type="entry name" value="BSH_CzcB"/>
    <property type="match status" value="1"/>
</dbReference>
<organism evidence="2">
    <name type="scientific">marine metagenome</name>
    <dbReference type="NCBI Taxonomy" id="408172"/>
    <lineage>
        <taxon>unclassified sequences</taxon>
        <taxon>metagenomes</taxon>
        <taxon>ecological metagenomes</taxon>
    </lineage>
</organism>
<dbReference type="NCBIfam" id="TIGR01730">
    <property type="entry name" value="RND_mfp"/>
    <property type="match status" value="1"/>
</dbReference>
<feature type="non-terminal residue" evidence="2">
    <location>
        <position position="1"/>
    </location>
</feature>
<protein>
    <recommendedName>
        <fullName evidence="1">CzcB-like barrel-sandwich hybrid domain-containing protein</fullName>
    </recommendedName>
</protein>
<dbReference type="InterPro" id="IPR006143">
    <property type="entry name" value="RND_pump_MFP"/>
</dbReference>
<dbReference type="AlphaFoldDB" id="A0A382I570"/>
<dbReference type="InterPro" id="IPR058647">
    <property type="entry name" value="BSH_CzcB-like"/>
</dbReference>
<dbReference type="SUPFAM" id="SSF111369">
    <property type="entry name" value="HlyD-like secretion proteins"/>
    <property type="match status" value="1"/>
</dbReference>
<evidence type="ECO:0000313" key="2">
    <source>
        <dbReference type="EMBL" id="SVB94555.1"/>
    </source>
</evidence>
<dbReference type="GO" id="GO:0015562">
    <property type="term" value="F:efflux transmembrane transporter activity"/>
    <property type="evidence" value="ECO:0007669"/>
    <property type="project" value="TreeGrafter"/>
</dbReference>
<feature type="non-terminal residue" evidence="2">
    <location>
        <position position="214"/>
    </location>
</feature>
<dbReference type="PANTHER" id="PTHR30469">
    <property type="entry name" value="MULTIDRUG RESISTANCE PROTEIN MDTA"/>
    <property type="match status" value="1"/>
</dbReference>
<dbReference type="Gene3D" id="2.40.50.100">
    <property type="match status" value="1"/>
</dbReference>
<feature type="domain" description="CzcB-like barrel-sandwich hybrid" evidence="1">
    <location>
        <begin position="54"/>
        <end position="175"/>
    </location>
</feature>
<dbReference type="GO" id="GO:1990281">
    <property type="term" value="C:efflux pump complex"/>
    <property type="evidence" value="ECO:0007669"/>
    <property type="project" value="TreeGrafter"/>
</dbReference>
<gene>
    <name evidence="2" type="ORF">METZ01_LOCUS247409</name>
</gene>
<evidence type="ECO:0000259" key="1">
    <source>
        <dbReference type="Pfam" id="PF25973"/>
    </source>
</evidence>